<dbReference type="PANTHER" id="PTHR45436">
    <property type="entry name" value="SENSOR HISTIDINE KINASE YKOH"/>
    <property type="match status" value="1"/>
</dbReference>
<keyword evidence="15" id="KW-1185">Reference proteome</keyword>
<evidence type="ECO:0000259" key="13">
    <source>
        <dbReference type="PROSITE" id="PS50885"/>
    </source>
</evidence>
<comment type="caution">
    <text evidence="14">The sequence shown here is derived from an EMBL/GenBank/DDBJ whole genome shotgun (WGS) entry which is preliminary data.</text>
</comment>
<reference evidence="14" key="1">
    <citation type="journal article" date="2015" name="ISME J.">
        <title>Draft Genome Sequence of Streptomyces incarnatus NRRL8089, which Produces the Nucleoside Antibiotic Sinefungin.</title>
        <authorList>
            <person name="Oshima K."/>
            <person name="Hattori M."/>
            <person name="Shimizu H."/>
            <person name="Fukuda K."/>
            <person name="Nemoto M."/>
            <person name="Inagaki K."/>
            <person name="Tamura T."/>
        </authorList>
    </citation>
    <scope>NUCLEOTIDE SEQUENCE</scope>
    <source>
        <strain evidence="14">FACHB-1375</strain>
    </source>
</reference>
<dbReference type="InterPro" id="IPR036890">
    <property type="entry name" value="HATPase_C_sf"/>
</dbReference>
<evidence type="ECO:0000256" key="4">
    <source>
        <dbReference type="ARBA" id="ARBA00022553"/>
    </source>
</evidence>
<dbReference type="EMBL" id="JACJPW010000060">
    <property type="protein sequence ID" value="MBD2183598.1"/>
    <property type="molecule type" value="Genomic_DNA"/>
</dbReference>
<reference evidence="14" key="2">
    <citation type="submission" date="2020-08" db="EMBL/GenBank/DDBJ databases">
        <authorList>
            <person name="Chen M."/>
            <person name="Teng W."/>
            <person name="Zhao L."/>
            <person name="Hu C."/>
            <person name="Zhou Y."/>
            <person name="Han B."/>
            <person name="Song L."/>
            <person name="Shu W."/>
        </authorList>
    </citation>
    <scope>NUCLEOTIDE SEQUENCE</scope>
    <source>
        <strain evidence="14">FACHB-1375</strain>
    </source>
</reference>
<evidence type="ECO:0000256" key="2">
    <source>
        <dbReference type="ARBA" id="ARBA00004370"/>
    </source>
</evidence>
<dbReference type="InterPro" id="IPR050428">
    <property type="entry name" value="TCS_sensor_his_kinase"/>
</dbReference>
<keyword evidence="5" id="KW-0808">Transferase</keyword>
<evidence type="ECO:0000256" key="5">
    <source>
        <dbReference type="ARBA" id="ARBA00022679"/>
    </source>
</evidence>
<dbReference type="SUPFAM" id="SSF47384">
    <property type="entry name" value="Homodimeric domain of signal transducing histidine kinase"/>
    <property type="match status" value="1"/>
</dbReference>
<evidence type="ECO:0000313" key="14">
    <source>
        <dbReference type="EMBL" id="MBD2183598.1"/>
    </source>
</evidence>
<evidence type="ECO:0000256" key="3">
    <source>
        <dbReference type="ARBA" id="ARBA00012438"/>
    </source>
</evidence>
<feature type="domain" description="Histidine kinase" evidence="12">
    <location>
        <begin position="259"/>
        <end position="475"/>
    </location>
</feature>
<dbReference type="AlphaFoldDB" id="A0A926VH26"/>
<dbReference type="Gene3D" id="1.10.287.130">
    <property type="match status" value="1"/>
</dbReference>
<dbReference type="Gene3D" id="6.10.340.10">
    <property type="match status" value="1"/>
</dbReference>
<dbReference type="Gene3D" id="3.30.565.10">
    <property type="entry name" value="Histidine kinase-like ATPase, C-terminal domain"/>
    <property type="match status" value="1"/>
</dbReference>
<dbReference type="PANTHER" id="PTHR45436:SF5">
    <property type="entry name" value="SENSOR HISTIDINE KINASE TRCS"/>
    <property type="match status" value="1"/>
</dbReference>
<dbReference type="InterPro" id="IPR003661">
    <property type="entry name" value="HisK_dim/P_dom"/>
</dbReference>
<dbReference type="GO" id="GO:0005886">
    <property type="term" value="C:plasma membrane"/>
    <property type="evidence" value="ECO:0007669"/>
    <property type="project" value="TreeGrafter"/>
</dbReference>
<dbReference type="Pfam" id="PF00512">
    <property type="entry name" value="HisKA"/>
    <property type="match status" value="1"/>
</dbReference>
<dbReference type="GO" id="GO:0000155">
    <property type="term" value="F:phosphorelay sensor kinase activity"/>
    <property type="evidence" value="ECO:0007669"/>
    <property type="project" value="InterPro"/>
</dbReference>
<evidence type="ECO:0000256" key="11">
    <source>
        <dbReference type="SAM" id="Phobius"/>
    </source>
</evidence>
<comment type="subcellular location">
    <subcellularLocation>
        <location evidence="2">Membrane</location>
    </subcellularLocation>
</comment>
<keyword evidence="7 14" id="KW-0418">Kinase</keyword>
<proteinExistence type="predicted"/>
<evidence type="ECO:0000256" key="10">
    <source>
        <dbReference type="ARBA" id="ARBA00023136"/>
    </source>
</evidence>
<feature type="domain" description="HAMP" evidence="13">
    <location>
        <begin position="199"/>
        <end position="251"/>
    </location>
</feature>
<dbReference type="PROSITE" id="PS50109">
    <property type="entry name" value="HIS_KIN"/>
    <property type="match status" value="1"/>
</dbReference>
<keyword evidence="6 11" id="KW-0812">Transmembrane</keyword>
<evidence type="ECO:0000256" key="9">
    <source>
        <dbReference type="ARBA" id="ARBA00023012"/>
    </source>
</evidence>
<dbReference type="Pfam" id="PF00672">
    <property type="entry name" value="HAMP"/>
    <property type="match status" value="1"/>
</dbReference>
<comment type="catalytic activity">
    <reaction evidence="1">
        <text>ATP + protein L-histidine = ADP + protein N-phospho-L-histidine.</text>
        <dbReference type="EC" id="2.7.13.3"/>
    </reaction>
</comment>
<dbReference type="PRINTS" id="PR00344">
    <property type="entry name" value="BCTRLSENSOR"/>
</dbReference>
<dbReference type="CDD" id="cd00075">
    <property type="entry name" value="HATPase"/>
    <property type="match status" value="1"/>
</dbReference>
<dbReference type="FunFam" id="3.30.565.10:FF:000006">
    <property type="entry name" value="Sensor histidine kinase WalK"/>
    <property type="match status" value="1"/>
</dbReference>
<dbReference type="InterPro" id="IPR004358">
    <property type="entry name" value="Sig_transdc_His_kin-like_C"/>
</dbReference>
<keyword evidence="10 11" id="KW-0472">Membrane</keyword>
<evidence type="ECO:0000256" key="6">
    <source>
        <dbReference type="ARBA" id="ARBA00022692"/>
    </source>
</evidence>
<dbReference type="CDD" id="cd06225">
    <property type="entry name" value="HAMP"/>
    <property type="match status" value="1"/>
</dbReference>
<dbReference type="InterPro" id="IPR005467">
    <property type="entry name" value="His_kinase_dom"/>
</dbReference>
<protein>
    <recommendedName>
        <fullName evidence="3">histidine kinase</fullName>
        <ecNumber evidence="3">2.7.13.3</ecNumber>
    </recommendedName>
</protein>
<dbReference type="InterPro" id="IPR003660">
    <property type="entry name" value="HAMP_dom"/>
</dbReference>
<evidence type="ECO:0000259" key="12">
    <source>
        <dbReference type="PROSITE" id="PS50109"/>
    </source>
</evidence>
<name>A0A926VH26_9CYAN</name>
<organism evidence="14 15">
    <name type="scientific">Aerosakkonema funiforme FACHB-1375</name>
    <dbReference type="NCBI Taxonomy" id="2949571"/>
    <lineage>
        <taxon>Bacteria</taxon>
        <taxon>Bacillati</taxon>
        <taxon>Cyanobacteriota</taxon>
        <taxon>Cyanophyceae</taxon>
        <taxon>Oscillatoriophycideae</taxon>
        <taxon>Aerosakkonematales</taxon>
        <taxon>Aerosakkonemataceae</taxon>
        <taxon>Aerosakkonema</taxon>
    </lineage>
</organism>
<gene>
    <name evidence="14" type="ORF">H6G03_21475</name>
</gene>
<dbReference type="SUPFAM" id="SSF55874">
    <property type="entry name" value="ATPase domain of HSP90 chaperone/DNA topoisomerase II/histidine kinase"/>
    <property type="match status" value="1"/>
</dbReference>
<dbReference type="RefSeq" id="WP_190468249.1">
    <property type="nucleotide sequence ID" value="NZ_JACJPW010000060.1"/>
</dbReference>
<dbReference type="FunFam" id="1.10.287.130:FF:000001">
    <property type="entry name" value="Two-component sensor histidine kinase"/>
    <property type="match status" value="1"/>
</dbReference>
<dbReference type="PROSITE" id="PS50885">
    <property type="entry name" value="HAMP"/>
    <property type="match status" value="1"/>
</dbReference>
<dbReference type="SMART" id="SM00388">
    <property type="entry name" value="HisKA"/>
    <property type="match status" value="1"/>
</dbReference>
<dbReference type="SUPFAM" id="SSF158472">
    <property type="entry name" value="HAMP domain-like"/>
    <property type="match status" value="1"/>
</dbReference>
<feature type="transmembrane region" description="Helical" evidence="11">
    <location>
        <begin position="20"/>
        <end position="44"/>
    </location>
</feature>
<dbReference type="SMART" id="SM00304">
    <property type="entry name" value="HAMP"/>
    <property type="match status" value="1"/>
</dbReference>
<evidence type="ECO:0000256" key="1">
    <source>
        <dbReference type="ARBA" id="ARBA00000085"/>
    </source>
</evidence>
<evidence type="ECO:0000313" key="15">
    <source>
        <dbReference type="Proteomes" id="UP000641646"/>
    </source>
</evidence>
<accession>A0A926VH26</accession>
<dbReference type="InterPro" id="IPR036097">
    <property type="entry name" value="HisK_dim/P_sf"/>
</dbReference>
<keyword evidence="4" id="KW-0597">Phosphoprotein</keyword>
<dbReference type="InterPro" id="IPR003594">
    <property type="entry name" value="HATPase_dom"/>
</dbReference>
<evidence type="ECO:0000256" key="7">
    <source>
        <dbReference type="ARBA" id="ARBA00022777"/>
    </source>
</evidence>
<keyword evidence="8 11" id="KW-1133">Transmembrane helix</keyword>
<dbReference type="SMART" id="SM00387">
    <property type="entry name" value="HATPase_c"/>
    <property type="match status" value="1"/>
</dbReference>
<keyword evidence="9" id="KW-0902">Two-component regulatory system</keyword>
<dbReference type="CDD" id="cd00082">
    <property type="entry name" value="HisKA"/>
    <property type="match status" value="1"/>
</dbReference>
<sequence length="479" mass="53079">MITFPIRIKWNSIHTKLLATYLALTALGTSLLAGYILLSFYGYFMRSRQADLDAWTTALSESVADSLEENNLERVELTVKRYGAPETVTLRVFSPDGHLLSTSAPDIDYQVSDWFAVPGMKQAFANQTAQGIAKGVLSKDDRLYVARPIVRNGRVLGVLRMSITLQQFQRQFQTIIWTILGTLILTFILCAAISEYLTRSIARPIQSMSNFAIRMGGGNFGDKLNIRQSDEVGQLAVELNRMSARLASLDNERRAFLASVSHELRTPVSNVFVTLEALANGAAEEPELRDRFIKTAQDEIKRLSRLIHDLLDLGRLEAGVTALERQTLKLKSLIDRAVQAMETRMQSHQVGIHLDVAEMVELHGDPERLIQAFLNILDNAIKYSGPNSQVFISVYKEGSQAVVKIRDQGPGINNTDLPYIFEKFYTADPSRKGSGTGLGLAIARRIVEAHGGSIVAQSSSQTKGAIFTIYLPLEMRSAG</sequence>
<dbReference type="Pfam" id="PF02518">
    <property type="entry name" value="HATPase_c"/>
    <property type="match status" value="1"/>
</dbReference>
<evidence type="ECO:0000256" key="8">
    <source>
        <dbReference type="ARBA" id="ARBA00022989"/>
    </source>
</evidence>
<dbReference type="Proteomes" id="UP000641646">
    <property type="component" value="Unassembled WGS sequence"/>
</dbReference>
<dbReference type="EC" id="2.7.13.3" evidence="3"/>
<feature type="transmembrane region" description="Helical" evidence="11">
    <location>
        <begin position="175"/>
        <end position="197"/>
    </location>
</feature>